<protein>
    <recommendedName>
        <fullName evidence="1">BTB domain-containing protein</fullName>
    </recommendedName>
</protein>
<evidence type="ECO:0000313" key="3">
    <source>
        <dbReference type="Proteomes" id="UP001140562"/>
    </source>
</evidence>
<dbReference type="InterPro" id="IPR011333">
    <property type="entry name" value="SKP1/BTB/POZ_sf"/>
</dbReference>
<dbReference type="AlphaFoldDB" id="A0A9W8X7C7"/>
<feature type="domain" description="BTB" evidence="1">
    <location>
        <begin position="232"/>
        <end position="303"/>
    </location>
</feature>
<dbReference type="Gene3D" id="3.30.710.10">
    <property type="entry name" value="Potassium Channel Kv1.1, Chain A"/>
    <property type="match status" value="2"/>
</dbReference>
<evidence type="ECO:0000313" key="2">
    <source>
        <dbReference type="EMBL" id="KAJ4341705.1"/>
    </source>
</evidence>
<sequence length="502" mass="56555">MESLWMKGPTCAKDVRVVRGQAFDYVDSPSIRVTVGEGMAEKDFYIHQGLVCPRSEFFDRSMNGNWKEADNRAVPLPEDDPKVFSIYAKLLCTGKLPIKEVISTDKAMATDEYISLAKFYVLAENLLDQTTKGIVLTAISARAEESCPDKSHDFPAIDSVQVIYEGTVEGSPARRLLVQLYTDFGDSTFLTAKAEVVPKDFIYELSLSMLGRRPLLRDHEKLHKQHNSLETNNTRLEIGSGATKRDFSVHEPLICPRSEFFFRALNGSWKEADEHRVQLPDDDPELFALYLRLLYGGKIPVIEQETAGKEYFVLSSLHVLAENIVDQATKKLVLDAIEAHAEVELPGVDGEASFCYPEMDLVRVIYAGSSPNSPCHQLLVRLTWGWYLVKDGPVTHAIVPEPGQIDLEDVSKDFLYDLSTSLLNLRPRPAVYELAQHNLNDTEDVLGNTYKKLADKETELITIWDKLREEQSAYETTKSAQDENSREVQWLRAQLHALPGGQ</sequence>
<dbReference type="EMBL" id="JAPEUV010000010">
    <property type="protein sequence ID" value="KAJ4341705.1"/>
    <property type="molecule type" value="Genomic_DNA"/>
</dbReference>
<organism evidence="2 3">
    <name type="scientific">Didymella glomerata</name>
    <dbReference type="NCBI Taxonomy" id="749621"/>
    <lineage>
        <taxon>Eukaryota</taxon>
        <taxon>Fungi</taxon>
        <taxon>Dikarya</taxon>
        <taxon>Ascomycota</taxon>
        <taxon>Pezizomycotina</taxon>
        <taxon>Dothideomycetes</taxon>
        <taxon>Pleosporomycetidae</taxon>
        <taxon>Pleosporales</taxon>
        <taxon>Pleosporineae</taxon>
        <taxon>Didymellaceae</taxon>
        <taxon>Didymella</taxon>
    </lineage>
</organism>
<evidence type="ECO:0000259" key="1">
    <source>
        <dbReference type="PROSITE" id="PS50097"/>
    </source>
</evidence>
<dbReference type="SUPFAM" id="SSF54695">
    <property type="entry name" value="POZ domain"/>
    <property type="match status" value="2"/>
</dbReference>
<feature type="domain" description="BTB" evidence="1">
    <location>
        <begin position="29"/>
        <end position="100"/>
    </location>
</feature>
<keyword evidence="3" id="KW-1185">Reference proteome</keyword>
<accession>A0A9W8X7C7</accession>
<dbReference type="PROSITE" id="PS50097">
    <property type="entry name" value="BTB"/>
    <property type="match status" value="2"/>
</dbReference>
<dbReference type="OrthoDB" id="1022638at2759"/>
<name>A0A9W8X7C7_9PLEO</name>
<dbReference type="Proteomes" id="UP001140562">
    <property type="component" value="Unassembled WGS sequence"/>
</dbReference>
<proteinExistence type="predicted"/>
<reference evidence="2" key="1">
    <citation type="submission" date="2022-10" db="EMBL/GenBank/DDBJ databases">
        <title>Tapping the CABI collections for fungal endophytes: first genome assemblies for Collariella, Neodidymelliopsis, Ascochyta clinopodiicola, Didymella pomorum, Didymosphaeria variabile, Neocosmospora piperis and Neocucurbitaria cava.</title>
        <authorList>
            <person name="Hill R."/>
        </authorList>
    </citation>
    <scope>NUCLEOTIDE SEQUENCE</scope>
    <source>
        <strain evidence="2">IMI 360193</strain>
    </source>
</reference>
<comment type="caution">
    <text evidence="2">The sequence shown here is derived from an EMBL/GenBank/DDBJ whole genome shotgun (WGS) entry which is preliminary data.</text>
</comment>
<dbReference type="CDD" id="cd18186">
    <property type="entry name" value="BTB_POZ_ZBTB_KLHL-like"/>
    <property type="match status" value="1"/>
</dbReference>
<dbReference type="PANTHER" id="PTHR47843:SF2">
    <property type="entry name" value="BTB DOMAIN-CONTAINING PROTEIN"/>
    <property type="match status" value="1"/>
</dbReference>
<dbReference type="InterPro" id="IPR000210">
    <property type="entry name" value="BTB/POZ_dom"/>
</dbReference>
<gene>
    <name evidence="2" type="ORF">N0V87_001720</name>
</gene>
<dbReference type="PANTHER" id="PTHR47843">
    <property type="entry name" value="BTB DOMAIN-CONTAINING PROTEIN-RELATED"/>
    <property type="match status" value="1"/>
</dbReference>